<organism evidence="1 2">
    <name type="scientific">Paratrimastix pyriformis</name>
    <dbReference type="NCBI Taxonomy" id="342808"/>
    <lineage>
        <taxon>Eukaryota</taxon>
        <taxon>Metamonada</taxon>
        <taxon>Preaxostyla</taxon>
        <taxon>Paratrimastigidae</taxon>
        <taxon>Paratrimastix</taxon>
    </lineage>
</organism>
<reference evidence="1" key="1">
    <citation type="journal article" date="2022" name="bioRxiv">
        <title>Genomics of Preaxostyla Flagellates Illuminates Evolutionary Transitions and the Path Towards Mitochondrial Loss.</title>
        <authorList>
            <person name="Novak L.V.F."/>
            <person name="Treitli S.C."/>
            <person name="Pyrih J."/>
            <person name="Halakuc P."/>
            <person name="Pipaliya S.V."/>
            <person name="Vacek V."/>
            <person name="Brzon O."/>
            <person name="Soukal P."/>
            <person name="Eme L."/>
            <person name="Dacks J.B."/>
            <person name="Karnkowska A."/>
            <person name="Elias M."/>
            <person name="Hampl V."/>
        </authorList>
    </citation>
    <scope>NUCLEOTIDE SEQUENCE</scope>
    <source>
        <strain evidence="1">RCP-MX</strain>
    </source>
</reference>
<dbReference type="Proteomes" id="UP001141327">
    <property type="component" value="Unassembled WGS sequence"/>
</dbReference>
<gene>
    <name evidence="1" type="ORF">PAPYR_4234</name>
</gene>
<dbReference type="EMBL" id="JAPMOS010000017">
    <property type="protein sequence ID" value="KAJ4459829.1"/>
    <property type="molecule type" value="Genomic_DNA"/>
</dbReference>
<comment type="caution">
    <text evidence="1">The sequence shown here is derived from an EMBL/GenBank/DDBJ whole genome shotgun (WGS) entry which is preliminary data.</text>
</comment>
<proteinExistence type="predicted"/>
<keyword evidence="2" id="KW-1185">Reference proteome</keyword>
<sequence length="75" mass="8577">MMEGEKPISVGQGACRVEMGMFQQRRRWCRARLDLFVLLWALCPKSRRSQTSTIGASRGAANWKLLDLANMSTRF</sequence>
<name>A0ABQ8UR46_9EUKA</name>
<evidence type="ECO:0000313" key="2">
    <source>
        <dbReference type="Proteomes" id="UP001141327"/>
    </source>
</evidence>
<protein>
    <submittedName>
        <fullName evidence="1">Uncharacterized protein</fullName>
    </submittedName>
</protein>
<accession>A0ABQ8UR46</accession>
<evidence type="ECO:0000313" key="1">
    <source>
        <dbReference type="EMBL" id="KAJ4459829.1"/>
    </source>
</evidence>